<evidence type="ECO:0000256" key="3">
    <source>
        <dbReference type="PIRSR" id="PIRSR000105-2"/>
    </source>
</evidence>
<feature type="binding site" evidence="3">
    <location>
        <position position="97"/>
    </location>
    <ligand>
        <name>NAD(+)</name>
        <dbReference type="ChEBI" id="CHEBI:57540"/>
    </ligand>
</feature>
<feature type="binding site" evidence="3">
    <location>
        <position position="274"/>
    </location>
    <ligand>
        <name>NAD(+)</name>
        <dbReference type="ChEBI" id="CHEBI:57540"/>
    </ligand>
</feature>
<dbReference type="SUPFAM" id="SSF48179">
    <property type="entry name" value="6-phosphogluconate dehydrogenase C-terminal domain-like"/>
    <property type="match status" value="1"/>
</dbReference>
<feature type="domain" description="3-hydroxyacyl-CoA dehydrogenase C-terminal" evidence="4">
    <location>
        <begin position="186"/>
        <end position="282"/>
    </location>
</feature>
<dbReference type="PIRSF" id="PIRSF000105">
    <property type="entry name" value="HCDH"/>
    <property type="match status" value="1"/>
</dbReference>
<dbReference type="InterPro" id="IPR036291">
    <property type="entry name" value="NAD(P)-bd_dom_sf"/>
</dbReference>
<keyword evidence="7" id="KW-1185">Reference proteome</keyword>
<name>A0A5M6D7C5_9BACT</name>
<dbReference type="Gene3D" id="3.40.50.720">
    <property type="entry name" value="NAD(P)-binding Rossmann-like Domain"/>
    <property type="match status" value="1"/>
</dbReference>
<dbReference type="AlphaFoldDB" id="A0A5M6D7C5"/>
<dbReference type="InterPro" id="IPR006176">
    <property type="entry name" value="3-OHacyl-CoA_DH_NAD-bd"/>
</dbReference>
<feature type="binding site" evidence="3">
    <location>
        <begin position="11"/>
        <end position="16"/>
    </location>
    <ligand>
        <name>NAD(+)</name>
        <dbReference type="ChEBI" id="CHEBI:57540"/>
    </ligand>
</feature>
<proteinExistence type="predicted"/>
<protein>
    <submittedName>
        <fullName evidence="6">3-hydroxybutyryl-CoA dehydrogenase</fullName>
    </submittedName>
</protein>
<dbReference type="GO" id="GO:0008691">
    <property type="term" value="F:3-hydroxybutyryl-CoA dehydrogenase activity"/>
    <property type="evidence" value="ECO:0007669"/>
    <property type="project" value="TreeGrafter"/>
</dbReference>
<sequence length="283" mass="31038">MPEIKTIGVVGAGTMGHGIAQVCAQAGFRTLLFDINAAALSQAQTDITQNLETSRQKGKLTEAQVKNTLANLTFTQDTLDLLVDLVIEAVVEKLEVKQGIFKELTAINPPSCILATNTSSFSITRLAAGLENPERFIGMHFFNPAPLMPLVEVVAGAATAAETMQTVTDLVWQLNKIPVPLQDSPGFIVNRVARHYYLESLKLLEEQVADHQTIDKLLEATGFKMGPFRLMDLIGNDVNLAVTASLFKAFNYEARFRPNRIQEQKVDAGHLGRKTGKGFYDYS</sequence>
<dbReference type="PANTHER" id="PTHR48075">
    <property type="entry name" value="3-HYDROXYACYL-COA DEHYDROGENASE FAMILY PROTEIN"/>
    <property type="match status" value="1"/>
</dbReference>
<evidence type="ECO:0000256" key="1">
    <source>
        <dbReference type="ARBA" id="ARBA00023002"/>
    </source>
</evidence>
<comment type="caution">
    <text evidence="6">The sequence shown here is derived from an EMBL/GenBank/DDBJ whole genome shotgun (WGS) entry which is preliminary data.</text>
</comment>
<dbReference type="RefSeq" id="WP_150090241.1">
    <property type="nucleotide sequence ID" value="NZ_VWSF01000014.1"/>
</dbReference>
<feature type="binding site" evidence="3">
    <location>
        <position position="143"/>
    </location>
    <ligand>
        <name>NAD(+)</name>
        <dbReference type="ChEBI" id="CHEBI:57540"/>
    </ligand>
</feature>
<evidence type="ECO:0000259" key="5">
    <source>
        <dbReference type="Pfam" id="PF02737"/>
    </source>
</evidence>
<dbReference type="PANTHER" id="PTHR48075:SF5">
    <property type="entry name" value="3-HYDROXYBUTYRYL-COA DEHYDROGENASE"/>
    <property type="match status" value="1"/>
</dbReference>
<evidence type="ECO:0000313" key="6">
    <source>
        <dbReference type="EMBL" id="KAA5543407.1"/>
    </source>
</evidence>
<dbReference type="InterPro" id="IPR008927">
    <property type="entry name" value="6-PGluconate_DH-like_C_sf"/>
</dbReference>
<dbReference type="SUPFAM" id="SSF51735">
    <property type="entry name" value="NAD(P)-binding Rossmann-fold domains"/>
    <property type="match status" value="1"/>
</dbReference>
<evidence type="ECO:0000313" key="7">
    <source>
        <dbReference type="Proteomes" id="UP000323426"/>
    </source>
</evidence>
<organism evidence="6 7">
    <name type="scientific">Adhaeribacter rhizoryzae</name>
    <dbReference type="NCBI Taxonomy" id="2607907"/>
    <lineage>
        <taxon>Bacteria</taxon>
        <taxon>Pseudomonadati</taxon>
        <taxon>Bacteroidota</taxon>
        <taxon>Cytophagia</taxon>
        <taxon>Cytophagales</taxon>
        <taxon>Hymenobacteraceae</taxon>
        <taxon>Adhaeribacter</taxon>
    </lineage>
</organism>
<dbReference type="FunFam" id="3.40.50.720:FF:000009">
    <property type="entry name" value="Fatty oxidation complex, alpha subunit"/>
    <property type="match status" value="1"/>
</dbReference>
<evidence type="ECO:0000256" key="2">
    <source>
        <dbReference type="PIRSR" id="PIRSR000105-1"/>
    </source>
</evidence>
<feature type="binding site" evidence="3">
    <location>
        <position position="34"/>
    </location>
    <ligand>
        <name>NAD(+)</name>
        <dbReference type="ChEBI" id="CHEBI:57540"/>
    </ligand>
</feature>
<feature type="domain" description="3-hydroxyacyl-CoA dehydrogenase NAD binding" evidence="5">
    <location>
        <begin position="6"/>
        <end position="183"/>
    </location>
</feature>
<keyword evidence="3" id="KW-0520">NAD</keyword>
<dbReference type="Proteomes" id="UP000323426">
    <property type="component" value="Unassembled WGS sequence"/>
</dbReference>
<dbReference type="InterPro" id="IPR022694">
    <property type="entry name" value="3-OHacyl-CoA_DH"/>
</dbReference>
<gene>
    <name evidence="6" type="ORF">F0145_17360</name>
</gene>
<dbReference type="EMBL" id="VWSF01000014">
    <property type="protein sequence ID" value="KAA5543407.1"/>
    <property type="molecule type" value="Genomic_DNA"/>
</dbReference>
<accession>A0A5M6D7C5</accession>
<dbReference type="GO" id="GO:0070403">
    <property type="term" value="F:NAD+ binding"/>
    <property type="evidence" value="ECO:0007669"/>
    <property type="project" value="InterPro"/>
</dbReference>
<evidence type="ECO:0000259" key="4">
    <source>
        <dbReference type="Pfam" id="PF00725"/>
    </source>
</evidence>
<dbReference type="InterPro" id="IPR006108">
    <property type="entry name" value="3HC_DH_C"/>
</dbReference>
<dbReference type="Gene3D" id="1.10.1040.10">
    <property type="entry name" value="N-(1-d-carboxylethyl)-l-norvaline Dehydrogenase, domain 2"/>
    <property type="match status" value="1"/>
</dbReference>
<dbReference type="Pfam" id="PF02737">
    <property type="entry name" value="3HCDH_N"/>
    <property type="match status" value="1"/>
</dbReference>
<dbReference type="Pfam" id="PF00725">
    <property type="entry name" value="3HCDH"/>
    <property type="match status" value="1"/>
</dbReference>
<feature type="site" description="Important for catalytic activity" evidence="2">
    <location>
        <position position="140"/>
    </location>
</feature>
<keyword evidence="1" id="KW-0560">Oxidoreductase</keyword>
<dbReference type="InterPro" id="IPR013328">
    <property type="entry name" value="6PGD_dom2"/>
</dbReference>
<reference evidence="6 7" key="1">
    <citation type="submission" date="2019-09" db="EMBL/GenBank/DDBJ databases">
        <title>Genome sequence and assembly of Adhaeribacter sp.</title>
        <authorList>
            <person name="Chhetri G."/>
        </authorList>
    </citation>
    <scope>NUCLEOTIDE SEQUENCE [LARGE SCALE GENOMIC DNA]</scope>
    <source>
        <strain evidence="6 7">DK36</strain>
    </source>
</reference>
<feature type="binding site" evidence="3">
    <location>
        <position position="92"/>
    </location>
    <ligand>
        <name>NAD(+)</name>
        <dbReference type="ChEBI" id="CHEBI:57540"/>
    </ligand>
</feature>
<feature type="binding site" evidence="3">
    <location>
        <position position="119"/>
    </location>
    <ligand>
        <name>NAD(+)</name>
        <dbReference type="ChEBI" id="CHEBI:57540"/>
    </ligand>
</feature>
<dbReference type="GO" id="GO:0006635">
    <property type="term" value="P:fatty acid beta-oxidation"/>
    <property type="evidence" value="ECO:0007669"/>
    <property type="project" value="TreeGrafter"/>
</dbReference>